<comment type="function">
    <text evidence="2">Hydrolyzes RNA 2',3'-cyclic phosphodiester to an RNA 2'-phosphomonoester.</text>
</comment>
<dbReference type="Gene3D" id="3.90.1140.10">
    <property type="entry name" value="Cyclic phosphodiesterase"/>
    <property type="match status" value="1"/>
</dbReference>
<dbReference type="PANTHER" id="PTHR35561:SF1">
    <property type="entry name" value="RNA 2',3'-CYCLIC PHOSPHODIESTERASE"/>
    <property type="match status" value="1"/>
</dbReference>
<gene>
    <name evidence="4" type="ORF">AQUSIP_00580</name>
</gene>
<feature type="active site" description="Proton acceptor" evidence="2">
    <location>
        <position position="135"/>
    </location>
</feature>
<evidence type="ECO:0000256" key="1">
    <source>
        <dbReference type="ARBA" id="ARBA00022801"/>
    </source>
</evidence>
<dbReference type="GO" id="GO:0008664">
    <property type="term" value="F:RNA 2',3'-cyclic 3'-phosphodiesterase activity"/>
    <property type="evidence" value="ECO:0007669"/>
    <property type="project" value="UniProtKB-EC"/>
</dbReference>
<evidence type="ECO:0000259" key="3">
    <source>
        <dbReference type="Pfam" id="PF02834"/>
    </source>
</evidence>
<dbReference type="PANTHER" id="PTHR35561">
    <property type="entry name" value="RNA 2',3'-CYCLIC PHOSPHODIESTERASE"/>
    <property type="match status" value="1"/>
</dbReference>
<evidence type="ECO:0000256" key="2">
    <source>
        <dbReference type="HAMAP-Rule" id="MF_01940"/>
    </source>
</evidence>
<dbReference type="RefSeq" id="WP_148337509.1">
    <property type="nucleotide sequence ID" value="NZ_LR699119.1"/>
</dbReference>
<dbReference type="Pfam" id="PF02834">
    <property type="entry name" value="LigT_PEase"/>
    <property type="match status" value="1"/>
</dbReference>
<dbReference type="EMBL" id="LR699119">
    <property type="protein sequence ID" value="VVC74786.1"/>
    <property type="molecule type" value="Genomic_DNA"/>
</dbReference>
<proteinExistence type="inferred from homology"/>
<dbReference type="OrthoDB" id="7061261at2"/>
<dbReference type="InterPro" id="IPR014051">
    <property type="entry name" value="Phosphoesterase_HXTX"/>
</dbReference>
<dbReference type="KEGG" id="asip:AQUSIP_00580"/>
<protein>
    <recommendedName>
        <fullName evidence="2">RNA 2',3'-cyclic phosphodiesterase</fullName>
        <shortName evidence="2">RNA 2',3'-CPDase</shortName>
        <ecNumber evidence="2">3.1.4.58</ecNumber>
    </recommendedName>
</protein>
<dbReference type="InterPro" id="IPR004175">
    <property type="entry name" value="RNA_CPDase"/>
</dbReference>
<accession>A0A5E4PEM8</accession>
<name>A0A5E4PEM8_9COXI</name>
<comment type="similarity">
    <text evidence="2">Belongs to the 2H phosphoesterase superfamily. ThpR family.</text>
</comment>
<reference evidence="4 5" key="1">
    <citation type="submission" date="2019-08" db="EMBL/GenBank/DDBJ databases">
        <authorList>
            <person name="Guy L."/>
        </authorList>
    </citation>
    <scope>NUCLEOTIDE SEQUENCE [LARGE SCALE GENOMIC DNA]</scope>
    <source>
        <strain evidence="4 5">SGT-108</strain>
    </source>
</reference>
<dbReference type="GO" id="GO:0004113">
    <property type="term" value="F:2',3'-cyclic-nucleotide 3'-phosphodiesterase activity"/>
    <property type="evidence" value="ECO:0007669"/>
    <property type="project" value="InterPro"/>
</dbReference>
<dbReference type="AlphaFoldDB" id="A0A5E4PEM8"/>
<evidence type="ECO:0000313" key="5">
    <source>
        <dbReference type="Proteomes" id="UP000324194"/>
    </source>
</evidence>
<dbReference type="InterPro" id="IPR009097">
    <property type="entry name" value="Cyclic_Pdiesterase"/>
</dbReference>
<keyword evidence="1 2" id="KW-0378">Hydrolase</keyword>
<organism evidence="4 5">
    <name type="scientific">Aquicella siphonis</name>
    <dbReference type="NCBI Taxonomy" id="254247"/>
    <lineage>
        <taxon>Bacteria</taxon>
        <taxon>Pseudomonadati</taxon>
        <taxon>Pseudomonadota</taxon>
        <taxon>Gammaproteobacteria</taxon>
        <taxon>Legionellales</taxon>
        <taxon>Coxiellaceae</taxon>
        <taxon>Aquicella</taxon>
    </lineage>
</organism>
<dbReference type="Proteomes" id="UP000324194">
    <property type="component" value="Chromosome 1"/>
</dbReference>
<feature type="domain" description="Phosphoesterase HXTX" evidence="3">
    <location>
        <begin position="13"/>
        <end position="100"/>
    </location>
</feature>
<dbReference type="NCBIfam" id="TIGR02258">
    <property type="entry name" value="2_5_ligase"/>
    <property type="match status" value="1"/>
</dbReference>
<dbReference type="HAMAP" id="MF_01940">
    <property type="entry name" value="RNA_CPDase"/>
    <property type="match status" value="1"/>
</dbReference>
<comment type="catalytic activity">
    <reaction evidence="2">
        <text>a 3'-end 2',3'-cyclophospho-ribonucleotide-RNA + H2O = a 3'-end 2'-phospho-ribonucleotide-RNA + H(+)</text>
        <dbReference type="Rhea" id="RHEA:11828"/>
        <dbReference type="Rhea" id="RHEA-COMP:10464"/>
        <dbReference type="Rhea" id="RHEA-COMP:17353"/>
        <dbReference type="ChEBI" id="CHEBI:15377"/>
        <dbReference type="ChEBI" id="CHEBI:15378"/>
        <dbReference type="ChEBI" id="CHEBI:83064"/>
        <dbReference type="ChEBI" id="CHEBI:173113"/>
        <dbReference type="EC" id="3.1.4.58"/>
    </reaction>
</comment>
<feature type="short sequence motif" description="HXTX 2" evidence="2">
    <location>
        <begin position="135"/>
        <end position="138"/>
    </location>
</feature>
<feature type="active site" description="Proton donor" evidence="2">
    <location>
        <position position="48"/>
    </location>
</feature>
<dbReference type="SUPFAM" id="SSF55144">
    <property type="entry name" value="LigT-like"/>
    <property type="match status" value="1"/>
</dbReference>
<feature type="short sequence motif" description="HXTX 1" evidence="2">
    <location>
        <begin position="48"/>
        <end position="51"/>
    </location>
</feature>
<dbReference type="EC" id="3.1.4.58" evidence="2"/>
<evidence type="ECO:0000313" key="4">
    <source>
        <dbReference type="EMBL" id="VVC74786.1"/>
    </source>
</evidence>
<keyword evidence="5" id="KW-1185">Reference proteome</keyword>
<sequence length="200" mass="22626">MMLPPVIRIFFAVDLPESAREKLGGFIAVLKKKSRTHGIRWTRPENLHITLQFLAEVQTEHLPALIENVRARIEKTMNSLQISLGSLHLFPNPYRPRVIVLDVFPQEGLFSLSSQIGEGIKATRYEIESRPFRAHLTLGRIKQPHGINLGFLNECEVPKFEILPVREVVLFRSEPQPEGSAYSVLERIALNAAADSKSLL</sequence>